<gene>
    <name evidence="2" type="ORF">F5050DRAFT_724207</name>
</gene>
<reference evidence="2" key="1">
    <citation type="submission" date="2022-08" db="EMBL/GenBank/DDBJ databases">
        <authorList>
            <consortium name="DOE Joint Genome Institute"/>
            <person name="Min B."/>
            <person name="Riley R."/>
            <person name="Sierra-Patev S."/>
            <person name="Naranjo-Ortiz M."/>
            <person name="Looney B."/>
            <person name="Konkel Z."/>
            <person name="Slot J.C."/>
            <person name="Sakamoto Y."/>
            <person name="Steenwyk J.L."/>
            <person name="Rokas A."/>
            <person name="Carro J."/>
            <person name="Camarero S."/>
            <person name="Ferreira P."/>
            <person name="Molpeceres G."/>
            <person name="Ruiz-Duenas F.J."/>
            <person name="Serrano A."/>
            <person name="Henrissat B."/>
            <person name="Drula E."/>
            <person name="Hughes K.W."/>
            <person name="Mata J.L."/>
            <person name="Ishikawa N.K."/>
            <person name="Vargas-Isla R."/>
            <person name="Ushijima S."/>
            <person name="Smith C.A."/>
            <person name="Ahrendt S."/>
            <person name="Andreopoulos W."/>
            <person name="He G."/>
            <person name="Labutti K."/>
            <person name="Lipzen A."/>
            <person name="Ng V."/>
            <person name="Sandor L."/>
            <person name="Barry K."/>
            <person name="Martinez A.T."/>
            <person name="Xiao Y."/>
            <person name="Gibbons J.G."/>
            <person name="Terashima K."/>
            <person name="Hibbett D.S."/>
            <person name="Grigoriev I.V."/>
        </authorList>
    </citation>
    <scope>NUCLEOTIDE SEQUENCE</scope>
    <source>
        <strain evidence="2">TFB10827</strain>
    </source>
</reference>
<feature type="compositionally biased region" description="Low complexity" evidence="1">
    <location>
        <begin position="307"/>
        <end position="323"/>
    </location>
</feature>
<feature type="region of interest" description="Disordered" evidence="1">
    <location>
        <begin position="354"/>
        <end position="389"/>
    </location>
</feature>
<sequence length="500" mass="50313">MNNNMNNMAMSGMGMNNIGGGLPMGGGGMGMNAAMGNGSMGGMGGINPVNLGMNSMGGSGMGMNMGVGSMGGNMGPSRAGGGINPSQLMNLGAGNSGMGLAGGSGVNSMNSMGGMGGLNPTQLLQSQHQRDRDQMSAMQQRGGGGGSNMGVGGGGYGMNSMNGMNGMNNMNMGNNFGSMNPNAMSSSPTASSAMGMSMMGGEPAQRHGANMSMNNSGMGGMPGTMGSQNHFNSQHSSNSMHLHPSASNMSHSNSILPPNSAGGPNIHPQMLHSMGISPEKFQTMSPQEKAMVAQKMAFAFRNSANANNHAQHNSTSSPSSGTPGMHGQGNLPGSGMGYFDREGLQLRDQGRAFGDQQRAAAMHGRSSTPGMDPPARPGSSAEFGGLAGDMIGMGGNMGNMMPPPPRPSTAMSNRSAPGMGLPNTPSMGVNNMGGMAMNNSMNGIGSIGNMNGMGSMGPNLNNMSMAAGSSRPGTSMGMRSGGMNGMNVVGFSLSMLLERF</sequence>
<evidence type="ECO:0000256" key="1">
    <source>
        <dbReference type="SAM" id="MobiDB-lite"/>
    </source>
</evidence>
<name>A0ABQ8Q428_9AGAR</name>
<feature type="region of interest" description="Disordered" evidence="1">
    <location>
        <begin position="127"/>
        <end position="148"/>
    </location>
</feature>
<dbReference type="EMBL" id="MU790770">
    <property type="protein sequence ID" value="KAJ3993386.1"/>
    <property type="molecule type" value="Genomic_DNA"/>
</dbReference>
<feature type="region of interest" description="Disordered" evidence="1">
    <location>
        <begin position="307"/>
        <end position="340"/>
    </location>
</feature>
<proteinExistence type="predicted"/>
<protein>
    <submittedName>
        <fullName evidence="2">Uncharacterized protein</fullName>
    </submittedName>
</protein>
<organism evidence="2 3">
    <name type="scientific">Lentinula boryana</name>
    <dbReference type="NCBI Taxonomy" id="40481"/>
    <lineage>
        <taxon>Eukaryota</taxon>
        <taxon>Fungi</taxon>
        <taxon>Dikarya</taxon>
        <taxon>Basidiomycota</taxon>
        <taxon>Agaricomycotina</taxon>
        <taxon>Agaricomycetes</taxon>
        <taxon>Agaricomycetidae</taxon>
        <taxon>Agaricales</taxon>
        <taxon>Marasmiineae</taxon>
        <taxon>Omphalotaceae</taxon>
        <taxon>Lentinula</taxon>
    </lineage>
</organism>
<comment type="caution">
    <text evidence="2">The sequence shown here is derived from an EMBL/GenBank/DDBJ whole genome shotgun (WGS) entry which is preliminary data.</text>
</comment>
<evidence type="ECO:0000313" key="3">
    <source>
        <dbReference type="Proteomes" id="UP001163828"/>
    </source>
</evidence>
<keyword evidence="3" id="KW-1185">Reference proteome</keyword>
<dbReference type="Proteomes" id="UP001163828">
    <property type="component" value="Unassembled WGS sequence"/>
</dbReference>
<evidence type="ECO:0000313" key="2">
    <source>
        <dbReference type="EMBL" id="KAJ3993386.1"/>
    </source>
</evidence>
<feature type="compositionally biased region" description="Gly residues" evidence="1">
    <location>
        <begin position="324"/>
        <end position="336"/>
    </location>
</feature>
<feature type="region of interest" description="Disordered" evidence="1">
    <location>
        <begin position="232"/>
        <end position="264"/>
    </location>
</feature>
<feature type="compositionally biased region" description="Polar residues" evidence="1">
    <location>
        <begin position="245"/>
        <end position="257"/>
    </location>
</feature>
<accession>A0ABQ8Q428</accession>